<dbReference type="GO" id="GO:0010181">
    <property type="term" value="F:FMN binding"/>
    <property type="evidence" value="ECO:0007669"/>
    <property type="project" value="InterPro"/>
</dbReference>
<reference evidence="6 9" key="1">
    <citation type="submission" date="2018-09" db="EMBL/GenBank/DDBJ databases">
        <title>Roseomonas sp. nov., isolated from feces of Tibetan antelopes in the Qinghai-Tibet plateau, China.</title>
        <authorList>
            <person name="Tian Z."/>
        </authorList>
    </citation>
    <scope>NUCLEOTIDE SEQUENCE [LARGE SCALE GENOMIC DNA]</scope>
    <source>
        <strain evidence="7 8">Z23</strain>
        <strain evidence="6 9">Z24</strain>
    </source>
</reference>
<evidence type="ECO:0000313" key="7">
    <source>
        <dbReference type="EMBL" id="RMI19988.1"/>
    </source>
</evidence>
<evidence type="ECO:0000259" key="5">
    <source>
        <dbReference type="SMART" id="SM00903"/>
    </source>
</evidence>
<dbReference type="EMBL" id="RAQU01000013">
    <property type="protein sequence ID" value="RKK05602.1"/>
    <property type="molecule type" value="Genomic_DNA"/>
</dbReference>
<dbReference type="PANTHER" id="PTHR33798">
    <property type="entry name" value="FLAVOPROTEIN OXYGENASE"/>
    <property type="match status" value="1"/>
</dbReference>
<dbReference type="InterPro" id="IPR002563">
    <property type="entry name" value="Flavin_Rdtase-like_dom"/>
</dbReference>
<evidence type="ECO:0000256" key="3">
    <source>
        <dbReference type="ARBA" id="ARBA00022643"/>
    </source>
</evidence>
<dbReference type="RefSeq" id="WP_120636962.1">
    <property type="nucleotide sequence ID" value="NZ_RAQU01000013.1"/>
</dbReference>
<keyword evidence="8" id="KW-1185">Reference proteome</keyword>
<dbReference type="Proteomes" id="UP000274097">
    <property type="component" value="Unassembled WGS sequence"/>
</dbReference>
<dbReference type="SMART" id="SM00903">
    <property type="entry name" value="Flavin_Reduct"/>
    <property type="match status" value="1"/>
</dbReference>
<dbReference type="OrthoDB" id="9783347at2"/>
<accession>A0A3A9JG93</accession>
<comment type="cofactor">
    <cofactor evidence="1">
        <name>FMN</name>
        <dbReference type="ChEBI" id="CHEBI:58210"/>
    </cofactor>
</comment>
<dbReference type="Pfam" id="PF01613">
    <property type="entry name" value="Flavin_Reduct"/>
    <property type="match status" value="1"/>
</dbReference>
<dbReference type="Gene3D" id="2.30.110.10">
    <property type="entry name" value="Electron Transport, Fmn-binding Protein, Chain A"/>
    <property type="match status" value="1"/>
</dbReference>
<proteinExistence type="inferred from homology"/>
<dbReference type="Proteomes" id="UP000278036">
    <property type="component" value="Unassembled WGS sequence"/>
</dbReference>
<evidence type="ECO:0000256" key="2">
    <source>
        <dbReference type="ARBA" id="ARBA00022630"/>
    </source>
</evidence>
<comment type="caution">
    <text evidence="6">The sequence shown here is derived from an EMBL/GenBank/DDBJ whole genome shotgun (WGS) entry which is preliminary data.</text>
</comment>
<evidence type="ECO:0000313" key="6">
    <source>
        <dbReference type="EMBL" id="RKK05602.1"/>
    </source>
</evidence>
<dbReference type="EMBL" id="RFLX01000014">
    <property type="protein sequence ID" value="RMI19988.1"/>
    <property type="molecule type" value="Genomic_DNA"/>
</dbReference>
<name>A0A3A9JG93_9PROT</name>
<dbReference type="GO" id="GO:0016646">
    <property type="term" value="F:oxidoreductase activity, acting on the CH-NH group of donors, NAD or NADP as acceptor"/>
    <property type="evidence" value="ECO:0007669"/>
    <property type="project" value="UniProtKB-ARBA"/>
</dbReference>
<keyword evidence="3" id="KW-0288">FMN</keyword>
<dbReference type="InterPro" id="IPR012349">
    <property type="entry name" value="Split_barrel_FMN-bd"/>
</dbReference>
<evidence type="ECO:0000256" key="4">
    <source>
        <dbReference type="ARBA" id="ARBA00038054"/>
    </source>
</evidence>
<dbReference type="SUPFAM" id="SSF50475">
    <property type="entry name" value="FMN-binding split barrel"/>
    <property type="match status" value="1"/>
</dbReference>
<organism evidence="6 9">
    <name type="scientific">Teichococcus wenyumeiae</name>
    <dbReference type="NCBI Taxonomy" id="2478470"/>
    <lineage>
        <taxon>Bacteria</taxon>
        <taxon>Pseudomonadati</taxon>
        <taxon>Pseudomonadota</taxon>
        <taxon>Alphaproteobacteria</taxon>
        <taxon>Acetobacterales</taxon>
        <taxon>Roseomonadaceae</taxon>
        <taxon>Roseomonas</taxon>
    </lineage>
</organism>
<keyword evidence="2" id="KW-0285">Flavoprotein</keyword>
<comment type="similarity">
    <text evidence="4">Belongs to the flavoredoxin family.</text>
</comment>
<dbReference type="InParanoid" id="A0A3A9JG93"/>
<dbReference type="AlphaFoldDB" id="A0A3A9JG93"/>
<evidence type="ECO:0000313" key="9">
    <source>
        <dbReference type="Proteomes" id="UP000278036"/>
    </source>
</evidence>
<evidence type="ECO:0000313" key="8">
    <source>
        <dbReference type="Proteomes" id="UP000274097"/>
    </source>
</evidence>
<gene>
    <name evidence="6" type="ORF">D6Z83_03600</name>
    <name evidence="7" type="ORF">EBE87_17675</name>
</gene>
<evidence type="ECO:0000256" key="1">
    <source>
        <dbReference type="ARBA" id="ARBA00001917"/>
    </source>
</evidence>
<feature type="domain" description="Flavin reductase like" evidence="5">
    <location>
        <begin position="19"/>
        <end position="170"/>
    </location>
</feature>
<dbReference type="PANTHER" id="PTHR33798:SF5">
    <property type="entry name" value="FLAVIN REDUCTASE LIKE DOMAIN-CONTAINING PROTEIN"/>
    <property type="match status" value="1"/>
</dbReference>
<sequence length="209" mass="22258">MMFDFATTSPNNRYKLLTATVVPRPIAWVVTQDAQGGINMAPFSFFNAFSSNPPVLGVSIGGPHTDKDTLANIRATGQFVVCLVPESAVHAMNITAIDLPPEVDEMAEAKLTPVPSSLVKPPRVAESPVAFECQTHQLVPLGGNTLVLGTILAAHVQDDCVLDAAKCYVDTPKLGLIGRMHGGGGYARTTDIINVPRIPLADWQARDKG</sequence>
<protein>
    <submittedName>
        <fullName evidence="6">Flavin reductase family protein</fullName>
    </submittedName>
</protein>